<sequence>MKFSTAAAFTSLLGAAAAAKDKRTFAVLHFTNKQLTIARADPIVNPGQPSTHVHHVLGGSNFGLSSTGEDLMNSKCSTAKVKGDNSNYWFPTLYFKDPKSGNLESVELFYANVYYFFEPTNDEIKAFPTGLQIFSGDPTARTPPATGAESNLDPSKGPINPIKWTCPRTDMNKPGWPVNSKGLMAGMQDPNNKGEGWPH</sequence>
<organism evidence="1 2">
    <name type="scientific">Lecanicillium saksenae</name>
    <dbReference type="NCBI Taxonomy" id="468837"/>
    <lineage>
        <taxon>Eukaryota</taxon>
        <taxon>Fungi</taxon>
        <taxon>Dikarya</taxon>
        <taxon>Ascomycota</taxon>
        <taxon>Pezizomycotina</taxon>
        <taxon>Sordariomycetes</taxon>
        <taxon>Hypocreomycetidae</taxon>
        <taxon>Hypocreales</taxon>
        <taxon>Cordycipitaceae</taxon>
        <taxon>Lecanicillium</taxon>
    </lineage>
</organism>
<reference evidence="1" key="1">
    <citation type="submission" date="2022-07" db="EMBL/GenBank/DDBJ databases">
        <title>Genome Sequence of Lecanicillium saksenae.</title>
        <authorList>
            <person name="Buettner E."/>
        </authorList>
    </citation>
    <scope>NUCLEOTIDE SEQUENCE</scope>
    <source>
        <strain evidence="1">VT-O1</strain>
    </source>
</reference>
<dbReference type="Proteomes" id="UP001148737">
    <property type="component" value="Unassembled WGS sequence"/>
</dbReference>
<evidence type="ECO:0000313" key="2">
    <source>
        <dbReference type="Proteomes" id="UP001148737"/>
    </source>
</evidence>
<gene>
    <name evidence="1" type="ORF">NLG97_g2013</name>
</gene>
<comment type="caution">
    <text evidence="1">The sequence shown here is derived from an EMBL/GenBank/DDBJ whole genome shotgun (WGS) entry which is preliminary data.</text>
</comment>
<keyword evidence="2" id="KW-1185">Reference proteome</keyword>
<protein>
    <submittedName>
        <fullName evidence="1">Uncharacterized protein</fullName>
    </submittedName>
</protein>
<accession>A0ACC1R4R1</accession>
<name>A0ACC1R4R1_9HYPO</name>
<dbReference type="EMBL" id="JANAKD010000121">
    <property type="protein sequence ID" value="KAJ3497299.1"/>
    <property type="molecule type" value="Genomic_DNA"/>
</dbReference>
<evidence type="ECO:0000313" key="1">
    <source>
        <dbReference type="EMBL" id="KAJ3497299.1"/>
    </source>
</evidence>
<proteinExistence type="predicted"/>